<keyword evidence="1" id="KW-0678">Repressor</keyword>
<keyword evidence="7" id="KW-1185">Reference proteome</keyword>
<dbReference type="InterPro" id="IPR000551">
    <property type="entry name" value="MerR-type_HTH_dom"/>
</dbReference>
<dbReference type="Gene3D" id="3.40.50.150">
    <property type="entry name" value="Vaccinia Virus protein VP39"/>
    <property type="match status" value="1"/>
</dbReference>
<dbReference type="Gene3D" id="1.10.1660.10">
    <property type="match status" value="1"/>
</dbReference>
<dbReference type="PANTHER" id="PTHR30204:SF69">
    <property type="entry name" value="MERR-FAMILY TRANSCRIPTIONAL REGULATOR"/>
    <property type="match status" value="1"/>
</dbReference>
<dbReference type="CDD" id="cd00592">
    <property type="entry name" value="HTH_MerR-like"/>
    <property type="match status" value="1"/>
</dbReference>
<reference evidence="6" key="1">
    <citation type="submission" date="2021-04" db="EMBL/GenBank/DDBJ databases">
        <title>Sinoanaerobacter chloroacetimidivorans sp. nov., an obligate anaerobic bacterium isolated from anaerobic sludge.</title>
        <authorList>
            <person name="Bao Y."/>
        </authorList>
    </citation>
    <scope>NUCLEOTIDE SEQUENCE</scope>
    <source>
        <strain evidence="6">BAD-6</strain>
    </source>
</reference>
<gene>
    <name evidence="6" type="ORF">KCX82_10540</name>
</gene>
<keyword evidence="4" id="KW-0804">Transcription</keyword>
<evidence type="ECO:0000256" key="4">
    <source>
        <dbReference type="ARBA" id="ARBA00023163"/>
    </source>
</evidence>
<organism evidence="6 7">
    <name type="scientific">Sinanaerobacter chloroacetimidivorans</name>
    <dbReference type="NCBI Taxonomy" id="2818044"/>
    <lineage>
        <taxon>Bacteria</taxon>
        <taxon>Bacillati</taxon>
        <taxon>Bacillota</taxon>
        <taxon>Clostridia</taxon>
        <taxon>Peptostreptococcales</taxon>
        <taxon>Anaerovoracaceae</taxon>
        <taxon>Sinanaerobacter</taxon>
    </lineage>
</organism>
<name>A0A8J8B145_9FIRM</name>
<dbReference type="CDD" id="cd02440">
    <property type="entry name" value="AdoMet_MTases"/>
    <property type="match status" value="1"/>
</dbReference>
<keyword evidence="3" id="KW-0238">DNA-binding</keyword>
<dbReference type="InterPro" id="IPR009061">
    <property type="entry name" value="DNA-bd_dom_put_sf"/>
</dbReference>
<comment type="caution">
    <text evidence="6">The sequence shown here is derived from an EMBL/GenBank/DDBJ whole genome shotgun (WGS) entry which is preliminary data.</text>
</comment>
<dbReference type="InterPro" id="IPR047057">
    <property type="entry name" value="MerR_fam"/>
</dbReference>
<dbReference type="InterPro" id="IPR029063">
    <property type="entry name" value="SAM-dependent_MTases_sf"/>
</dbReference>
<dbReference type="Pfam" id="PF13411">
    <property type="entry name" value="MerR_1"/>
    <property type="match status" value="1"/>
</dbReference>
<dbReference type="PANTHER" id="PTHR30204">
    <property type="entry name" value="REDOX-CYCLING DRUG-SENSING TRANSCRIPTIONAL ACTIVATOR SOXR"/>
    <property type="match status" value="1"/>
</dbReference>
<keyword evidence="2" id="KW-0805">Transcription regulation</keyword>
<dbReference type="EMBL" id="JAGSND010000006">
    <property type="protein sequence ID" value="MBR0598313.1"/>
    <property type="molecule type" value="Genomic_DNA"/>
</dbReference>
<dbReference type="InterPro" id="IPR041698">
    <property type="entry name" value="Methyltransf_25"/>
</dbReference>
<dbReference type="RefSeq" id="WP_227018442.1">
    <property type="nucleotide sequence ID" value="NZ_JAGSND010000006.1"/>
</dbReference>
<accession>A0A8J8B145</accession>
<dbReference type="SUPFAM" id="SSF53335">
    <property type="entry name" value="S-adenosyl-L-methionine-dependent methyltransferases"/>
    <property type="match status" value="1"/>
</dbReference>
<protein>
    <submittedName>
        <fullName evidence="6">MerR family transcriptional regulator</fullName>
    </submittedName>
</protein>
<evidence type="ECO:0000313" key="6">
    <source>
        <dbReference type="EMBL" id="MBR0598313.1"/>
    </source>
</evidence>
<dbReference type="GO" id="GO:0003700">
    <property type="term" value="F:DNA-binding transcription factor activity"/>
    <property type="evidence" value="ECO:0007669"/>
    <property type="project" value="InterPro"/>
</dbReference>
<feature type="domain" description="HTH merR-type" evidence="5">
    <location>
        <begin position="1"/>
        <end position="68"/>
    </location>
</feature>
<evidence type="ECO:0000313" key="7">
    <source>
        <dbReference type="Proteomes" id="UP000675664"/>
    </source>
</evidence>
<sequence>MNTKEVCKQLSVTPKMLRVYESLNLIRIERGENNYRNYSIDDILQIQIIVTLRELGFSLKEIKSILDFKKTENDYLYHFYLQLKAIESKITELIKIKKKLNATINKFLNNDREQIQMNANSFFANFKSDNESKLYDKIINRWNFDQMAVDYVNRFHKEDQVYFDTIMALRNLIAKMPSGKSYLDVGGGTCHIWSDFRRDTNLTVIDNSLQMIFAAKKNIPWATFILEDIITLDKNKLNTYDVVVSSFTLHHISYEHQGNAIRNMIDLCKEKGMIIIFDKSYRNEAEKERIEKNLADQGKHEVLETIRSEFYLIEENITPFIHYLGYEIKTLSFENQVWGFMIQK</sequence>
<proteinExistence type="predicted"/>
<dbReference type="SMART" id="SM00422">
    <property type="entry name" value="HTH_MERR"/>
    <property type="match status" value="1"/>
</dbReference>
<reference evidence="6" key="2">
    <citation type="submission" date="2021-04" db="EMBL/GenBank/DDBJ databases">
        <authorList>
            <person name="Liu J."/>
        </authorList>
    </citation>
    <scope>NUCLEOTIDE SEQUENCE</scope>
    <source>
        <strain evidence="6">BAD-6</strain>
    </source>
</reference>
<evidence type="ECO:0000256" key="3">
    <source>
        <dbReference type="ARBA" id="ARBA00023125"/>
    </source>
</evidence>
<dbReference type="PROSITE" id="PS50937">
    <property type="entry name" value="HTH_MERR_2"/>
    <property type="match status" value="1"/>
</dbReference>
<dbReference type="SUPFAM" id="SSF46955">
    <property type="entry name" value="Putative DNA-binding domain"/>
    <property type="match status" value="1"/>
</dbReference>
<dbReference type="Proteomes" id="UP000675664">
    <property type="component" value="Unassembled WGS sequence"/>
</dbReference>
<dbReference type="Pfam" id="PF13649">
    <property type="entry name" value="Methyltransf_25"/>
    <property type="match status" value="1"/>
</dbReference>
<evidence type="ECO:0000256" key="1">
    <source>
        <dbReference type="ARBA" id="ARBA00022491"/>
    </source>
</evidence>
<dbReference type="GO" id="GO:0003677">
    <property type="term" value="F:DNA binding"/>
    <property type="evidence" value="ECO:0007669"/>
    <property type="project" value="UniProtKB-KW"/>
</dbReference>
<evidence type="ECO:0000259" key="5">
    <source>
        <dbReference type="PROSITE" id="PS50937"/>
    </source>
</evidence>
<evidence type="ECO:0000256" key="2">
    <source>
        <dbReference type="ARBA" id="ARBA00023015"/>
    </source>
</evidence>
<dbReference type="AlphaFoldDB" id="A0A8J8B145"/>